<dbReference type="InterPro" id="IPR020606">
    <property type="entry name" value="Ribosomal_uS7_CS"/>
</dbReference>
<dbReference type="GO" id="GO:0003735">
    <property type="term" value="F:structural constituent of ribosome"/>
    <property type="evidence" value="ECO:0007669"/>
    <property type="project" value="InterPro"/>
</dbReference>
<dbReference type="Pfam" id="PF00177">
    <property type="entry name" value="Ribosomal_S7"/>
    <property type="match status" value="1"/>
</dbReference>
<name>A0A3E2XL18_9FIRM</name>
<dbReference type="GO" id="GO:0006412">
    <property type="term" value="P:translation"/>
    <property type="evidence" value="ECO:0007669"/>
    <property type="project" value="UniProtKB-UniRule"/>
</dbReference>
<keyword evidence="2 7" id="KW-0820">tRNA-binding</keyword>
<dbReference type="AlphaFoldDB" id="A0A3E2XL18"/>
<dbReference type="CDD" id="cd14869">
    <property type="entry name" value="uS7_Bacteria"/>
    <property type="match status" value="1"/>
</dbReference>
<evidence type="ECO:0000259" key="9">
    <source>
        <dbReference type="Pfam" id="PF00177"/>
    </source>
</evidence>
<dbReference type="InterPro" id="IPR036823">
    <property type="entry name" value="Ribosomal_uS7_dom_sf"/>
</dbReference>
<dbReference type="PIRSF" id="PIRSF002122">
    <property type="entry name" value="RPS7p_RPS7a_RPS5e_RPS7o"/>
    <property type="match status" value="1"/>
</dbReference>
<dbReference type="Gene3D" id="1.10.455.10">
    <property type="entry name" value="Ribosomal protein S7 domain"/>
    <property type="match status" value="1"/>
</dbReference>
<evidence type="ECO:0000256" key="5">
    <source>
        <dbReference type="ARBA" id="ARBA00022980"/>
    </source>
</evidence>
<dbReference type="SUPFAM" id="SSF47973">
    <property type="entry name" value="Ribosomal protein S7"/>
    <property type="match status" value="1"/>
</dbReference>
<dbReference type="InterPro" id="IPR005717">
    <property type="entry name" value="Ribosomal_uS7_bac/org-type"/>
</dbReference>
<dbReference type="Proteomes" id="UP000260773">
    <property type="component" value="Unassembled WGS sequence"/>
</dbReference>
<dbReference type="HAMAP" id="MF_00480_B">
    <property type="entry name" value="Ribosomal_uS7_B"/>
    <property type="match status" value="1"/>
</dbReference>
<keyword evidence="13" id="KW-1185">Reference proteome</keyword>
<dbReference type="OrthoDB" id="9807653at2"/>
<dbReference type="InterPro" id="IPR023798">
    <property type="entry name" value="Ribosomal_uS7_dom"/>
</dbReference>
<gene>
    <name evidence="7" type="primary">rpsG</name>
    <name evidence="10" type="ORF">DW070_15505</name>
    <name evidence="11" type="ORF">DW747_13310</name>
</gene>
<comment type="function">
    <text evidence="7">One of the primary rRNA binding proteins, it binds directly to 16S rRNA where it nucleates assembly of the head domain of the 30S subunit. Is located at the subunit interface close to the decoding center, probably blocks exit of the E-site tRNA.</text>
</comment>
<evidence type="ECO:0000313" key="12">
    <source>
        <dbReference type="Proteomes" id="UP000260773"/>
    </source>
</evidence>
<protein>
    <recommendedName>
        <fullName evidence="7">Small ribosomal subunit protein uS7</fullName>
    </recommendedName>
</protein>
<dbReference type="GO" id="GO:0015935">
    <property type="term" value="C:small ribosomal subunit"/>
    <property type="evidence" value="ECO:0007669"/>
    <property type="project" value="InterPro"/>
</dbReference>
<comment type="caution">
    <text evidence="11">The sequence shown here is derived from an EMBL/GenBank/DDBJ whole genome shotgun (WGS) entry which is preliminary data.</text>
</comment>
<dbReference type="GO" id="GO:0000049">
    <property type="term" value="F:tRNA binding"/>
    <property type="evidence" value="ECO:0007669"/>
    <property type="project" value="UniProtKB-UniRule"/>
</dbReference>
<evidence type="ECO:0000256" key="4">
    <source>
        <dbReference type="ARBA" id="ARBA00022884"/>
    </source>
</evidence>
<dbReference type="FunFam" id="1.10.455.10:FF:000001">
    <property type="entry name" value="30S ribosomal protein S7"/>
    <property type="match status" value="1"/>
</dbReference>
<comment type="similarity">
    <text evidence="1 7 8">Belongs to the universal ribosomal protein uS7 family.</text>
</comment>
<evidence type="ECO:0000313" key="11">
    <source>
        <dbReference type="EMBL" id="RGC44473.1"/>
    </source>
</evidence>
<evidence type="ECO:0000256" key="7">
    <source>
        <dbReference type="HAMAP-Rule" id="MF_00480"/>
    </source>
</evidence>
<organism evidence="11 13">
    <name type="scientific">Coprococcus catus</name>
    <dbReference type="NCBI Taxonomy" id="116085"/>
    <lineage>
        <taxon>Bacteria</taxon>
        <taxon>Bacillati</taxon>
        <taxon>Bacillota</taxon>
        <taxon>Clostridia</taxon>
        <taxon>Lachnospirales</taxon>
        <taxon>Lachnospiraceae</taxon>
        <taxon>Coprococcus</taxon>
    </lineage>
</organism>
<dbReference type="EMBL" id="QVEP01000061">
    <property type="protein sequence ID" value="RGB73978.1"/>
    <property type="molecule type" value="Genomic_DNA"/>
</dbReference>
<evidence type="ECO:0000256" key="1">
    <source>
        <dbReference type="ARBA" id="ARBA00007151"/>
    </source>
</evidence>
<dbReference type="NCBIfam" id="TIGR01029">
    <property type="entry name" value="rpsG_bact"/>
    <property type="match status" value="1"/>
</dbReference>
<dbReference type="InterPro" id="IPR000235">
    <property type="entry name" value="Ribosomal_uS7"/>
</dbReference>
<evidence type="ECO:0000313" key="13">
    <source>
        <dbReference type="Proteomes" id="UP000261231"/>
    </source>
</evidence>
<evidence type="ECO:0000313" key="10">
    <source>
        <dbReference type="EMBL" id="RGB73978.1"/>
    </source>
</evidence>
<proteinExistence type="inferred from homology"/>
<reference evidence="12 13" key="1">
    <citation type="submission" date="2018-08" db="EMBL/GenBank/DDBJ databases">
        <title>A genome reference for cultivated species of the human gut microbiota.</title>
        <authorList>
            <person name="Zou Y."/>
            <person name="Xue W."/>
            <person name="Luo G."/>
        </authorList>
    </citation>
    <scope>NUCLEOTIDE SEQUENCE [LARGE SCALE GENOMIC DNA]</scope>
    <source>
        <strain evidence="10 12">AF45-17</strain>
        <strain evidence="11 13">AM28-39</strain>
    </source>
</reference>
<accession>A0A3E2XL18</accession>
<dbReference type="PANTHER" id="PTHR11205">
    <property type="entry name" value="RIBOSOMAL PROTEIN S7"/>
    <property type="match status" value="1"/>
</dbReference>
<evidence type="ECO:0000256" key="3">
    <source>
        <dbReference type="ARBA" id="ARBA00022730"/>
    </source>
</evidence>
<dbReference type="Proteomes" id="UP000261231">
    <property type="component" value="Unassembled WGS sequence"/>
</dbReference>
<keyword evidence="5 7" id="KW-0689">Ribosomal protein</keyword>
<feature type="domain" description="Small ribosomal subunit protein uS7" evidence="9">
    <location>
        <begin position="9"/>
        <end position="156"/>
    </location>
</feature>
<evidence type="ECO:0000256" key="8">
    <source>
        <dbReference type="RuleBase" id="RU003619"/>
    </source>
</evidence>
<keyword evidence="4 7" id="KW-0694">RNA-binding</keyword>
<keyword evidence="3 7" id="KW-0699">rRNA-binding</keyword>
<comment type="subunit">
    <text evidence="7">Part of the 30S ribosomal subunit. Contacts proteins S9 and S11.</text>
</comment>
<evidence type="ECO:0000256" key="6">
    <source>
        <dbReference type="ARBA" id="ARBA00023274"/>
    </source>
</evidence>
<dbReference type="PROSITE" id="PS00052">
    <property type="entry name" value="RIBOSOMAL_S7"/>
    <property type="match status" value="1"/>
</dbReference>
<dbReference type="EMBL" id="QVFD01000015">
    <property type="protein sequence ID" value="RGC44473.1"/>
    <property type="molecule type" value="Genomic_DNA"/>
</dbReference>
<dbReference type="GO" id="GO:0019843">
    <property type="term" value="F:rRNA binding"/>
    <property type="evidence" value="ECO:0007669"/>
    <property type="project" value="UniProtKB-UniRule"/>
</dbReference>
<keyword evidence="6 7" id="KW-0687">Ribonucleoprotein</keyword>
<evidence type="ECO:0000256" key="2">
    <source>
        <dbReference type="ARBA" id="ARBA00022555"/>
    </source>
</evidence>
<sequence length="163" mass="18602">MYKEGSNVPRKGHIQKRDVLADPIYNSKVVTKLVNNIMLDGKKGVAQKIVYGAFNRISEKTGKEALEVFEEAMNNIMPVLEVKARRIGGATYQVPIEVRPERRQALALRWLTVYSRKRGEKTQEERLANEIMDAANNTGAAVKKKEDMHKMAEANKAFAHYRW</sequence>